<dbReference type="PANTHER" id="PTHR43651:SF3">
    <property type="entry name" value="1,4-ALPHA-GLUCAN-BRANCHING ENZYME"/>
    <property type="match status" value="1"/>
</dbReference>
<comment type="similarity">
    <text evidence="3">Belongs to the glycosyl hydrolase 13 family. GlgB subfamily.</text>
</comment>
<dbReference type="InterPro" id="IPR013780">
    <property type="entry name" value="Glyco_hydro_b"/>
</dbReference>
<dbReference type="Proteomes" id="UP000032900">
    <property type="component" value="Unassembled WGS sequence"/>
</dbReference>
<dbReference type="InterPro" id="IPR017853">
    <property type="entry name" value="GH"/>
</dbReference>
<evidence type="ECO:0000259" key="9">
    <source>
        <dbReference type="SMART" id="SM00642"/>
    </source>
</evidence>
<dbReference type="SUPFAM" id="SSF51445">
    <property type="entry name" value="(Trans)glycosidases"/>
    <property type="match status" value="1"/>
</dbReference>
<name>A0A0E9LRZ9_9BACT</name>
<dbReference type="GO" id="GO:0005978">
    <property type="term" value="P:glycogen biosynthetic process"/>
    <property type="evidence" value="ECO:0007669"/>
    <property type="project" value="InterPro"/>
</dbReference>
<evidence type="ECO:0000256" key="2">
    <source>
        <dbReference type="ARBA" id="ARBA00002953"/>
    </source>
</evidence>
<evidence type="ECO:0000256" key="7">
    <source>
        <dbReference type="ARBA" id="ARBA00023277"/>
    </source>
</evidence>
<dbReference type="SUPFAM" id="SSF81296">
    <property type="entry name" value="E set domains"/>
    <property type="match status" value="1"/>
</dbReference>
<dbReference type="Pfam" id="PF02806">
    <property type="entry name" value="Alpha-amylase_C"/>
    <property type="match status" value="1"/>
</dbReference>
<organism evidence="10 11">
    <name type="scientific">Geofilum rubicundum JCM 15548</name>
    <dbReference type="NCBI Taxonomy" id="1236989"/>
    <lineage>
        <taxon>Bacteria</taxon>
        <taxon>Pseudomonadati</taxon>
        <taxon>Bacteroidota</taxon>
        <taxon>Bacteroidia</taxon>
        <taxon>Marinilabiliales</taxon>
        <taxon>Marinilabiliaceae</taxon>
        <taxon>Geofilum</taxon>
    </lineage>
</organism>
<dbReference type="Gene3D" id="3.20.20.80">
    <property type="entry name" value="Glycosidases"/>
    <property type="match status" value="1"/>
</dbReference>
<sequence length="668" mass="77683">MRLIDYDPWLQPYGSQLEKRRVRFEESLDLIANRWGSLKSLASAHEEFGLHFSKGQWVFREWAPHATELYLVGPFSDWQPQKAYKLMRQDGGVWVIHLASELLKHGDHYKLWMVWEGGAGMRIPAYATRTVQDSDTLLFSAQVWRPEPFQWSDQHFSVADEPPLIYEAHTGMAQIEEKVGSYLEFAEKILPRIKEAGYNMLQLMAVQEHPYYGSFGYHVSNFFAPSSRFGTPEELKFLINKAHQMGISVIMDLVHSHSVRNEEEGLSRFDGSYHQYFHKGERGNHPAWDSRCFDYGKEEVQRFLLSNCRYWLEEFHFDGYRFDGVTSMLYYHHGLEKAFTSYDDYFNGQQDDDAILYLSLANQLIHEIHPKAVSIAEEMSGMPGMTIAGDRDGLGFDFRLSMGVPDFWIKTIKEQTDEQWNVGQIYHELSQHRPEEKIISYAESHDQALVGDKTILFRLADKEMYDSMSVNTPNLIIDRAIALHKMIRLITLGTAYGGYLNFMGNEFGHPEWIDFPREGNQWSYKYARRQWQLFDNEALKFRWLGLFDRTMILLARKEKLNAVPEIYLKLANTIDQVLAFERAGLLFIFNFHPSQSYTDYGIPTNAGKFKIVLSTDDPGFGGFDRVNKSMVYFTQALSNNKTQHQLRMYLPARMGLVLKRQPVKSVYG</sequence>
<dbReference type="GO" id="GO:0005737">
    <property type="term" value="C:cytoplasm"/>
    <property type="evidence" value="ECO:0007669"/>
    <property type="project" value="TreeGrafter"/>
</dbReference>
<dbReference type="GO" id="GO:0043169">
    <property type="term" value="F:cation binding"/>
    <property type="evidence" value="ECO:0007669"/>
    <property type="project" value="InterPro"/>
</dbReference>
<protein>
    <recommendedName>
        <fullName evidence="4">1,4-alpha-glucan branching enzyme</fullName>
        <ecNumber evidence="4">2.4.1.18</ecNumber>
    </recommendedName>
</protein>
<dbReference type="InterPro" id="IPR006048">
    <property type="entry name" value="A-amylase/branching_C"/>
</dbReference>
<evidence type="ECO:0000313" key="10">
    <source>
        <dbReference type="EMBL" id="GAO28024.1"/>
    </source>
</evidence>
<feature type="domain" description="Glycosyl hydrolase family 13 catalytic" evidence="9">
    <location>
        <begin position="174"/>
        <end position="542"/>
    </location>
</feature>
<dbReference type="PANTHER" id="PTHR43651">
    <property type="entry name" value="1,4-ALPHA-GLUCAN-BRANCHING ENZYME"/>
    <property type="match status" value="1"/>
</dbReference>
<dbReference type="AlphaFoldDB" id="A0A0E9LRZ9"/>
<dbReference type="EC" id="2.4.1.18" evidence="4"/>
<feature type="active site" description="Nucleophile" evidence="8">
    <location>
        <position position="323"/>
    </location>
</feature>
<keyword evidence="7" id="KW-0119">Carbohydrate metabolism</keyword>
<evidence type="ECO:0000256" key="5">
    <source>
        <dbReference type="ARBA" id="ARBA00022676"/>
    </source>
</evidence>
<dbReference type="InterPro" id="IPR014756">
    <property type="entry name" value="Ig_E-set"/>
</dbReference>
<dbReference type="STRING" id="1236989.JCM15548_80"/>
<comment type="caution">
    <text evidence="10">The sequence shown here is derived from an EMBL/GenBank/DDBJ whole genome shotgun (WGS) entry which is preliminary data.</text>
</comment>
<dbReference type="InterPro" id="IPR006047">
    <property type="entry name" value="GH13_cat_dom"/>
</dbReference>
<evidence type="ECO:0000313" key="11">
    <source>
        <dbReference type="Proteomes" id="UP000032900"/>
    </source>
</evidence>
<comment type="catalytic activity">
    <reaction evidence="1">
        <text>Transfers a segment of a (1-&gt;4)-alpha-D-glucan chain to a primary hydroxy group in a similar glucan chain.</text>
        <dbReference type="EC" id="2.4.1.18"/>
    </reaction>
</comment>
<dbReference type="InterPro" id="IPR004193">
    <property type="entry name" value="Glyco_hydro_13_N"/>
</dbReference>
<evidence type="ECO:0000256" key="4">
    <source>
        <dbReference type="ARBA" id="ARBA00012541"/>
    </source>
</evidence>
<dbReference type="GO" id="GO:0004553">
    <property type="term" value="F:hydrolase activity, hydrolyzing O-glycosyl compounds"/>
    <property type="evidence" value="ECO:0007669"/>
    <property type="project" value="InterPro"/>
</dbReference>
<dbReference type="OrthoDB" id="9800174at2"/>
<comment type="function">
    <text evidence="2">Catalyzes the formation of the alpha-1,6-glucosidic linkages in glycogen by scission of a 1,4-alpha-linked oligosaccharide from growing alpha-1,4-glucan chains and the subsequent attachment of the oligosaccharide to the alpha-1,6 position.</text>
</comment>
<dbReference type="SMART" id="SM00642">
    <property type="entry name" value="Aamy"/>
    <property type="match status" value="1"/>
</dbReference>
<dbReference type="Gene3D" id="2.60.40.1180">
    <property type="entry name" value="Golgi alpha-mannosidase II"/>
    <property type="match status" value="1"/>
</dbReference>
<proteinExistence type="inferred from homology"/>
<evidence type="ECO:0000256" key="6">
    <source>
        <dbReference type="ARBA" id="ARBA00022679"/>
    </source>
</evidence>
<dbReference type="Gene3D" id="2.60.40.10">
    <property type="entry name" value="Immunoglobulins"/>
    <property type="match status" value="1"/>
</dbReference>
<dbReference type="SUPFAM" id="SSF51011">
    <property type="entry name" value="Glycosyl hydrolase domain"/>
    <property type="match status" value="1"/>
</dbReference>
<evidence type="ECO:0000256" key="8">
    <source>
        <dbReference type="PIRSR" id="PIRSR000463-1"/>
    </source>
</evidence>
<keyword evidence="11" id="KW-1185">Reference proteome</keyword>
<keyword evidence="6" id="KW-0808">Transferase</keyword>
<dbReference type="InterPro" id="IPR037439">
    <property type="entry name" value="Branching_enzy"/>
</dbReference>
<dbReference type="PIRSF" id="PIRSF000463">
    <property type="entry name" value="GlgB"/>
    <property type="match status" value="1"/>
</dbReference>
<dbReference type="Pfam" id="PF00128">
    <property type="entry name" value="Alpha-amylase"/>
    <property type="match status" value="1"/>
</dbReference>
<dbReference type="CDD" id="cd11321">
    <property type="entry name" value="AmyAc_bac_euk_BE"/>
    <property type="match status" value="1"/>
</dbReference>
<accession>A0A0E9LRZ9</accession>
<evidence type="ECO:0000256" key="1">
    <source>
        <dbReference type="ARBA" id="ARBA00000826"/>
    </source>
</evidence>
<gene>
    <name evidence="10" type="ORF">JCM15548_80</name>
</gene>
<dbReference type="FunFam" id="2.60.40.1180:FF:000050">
    <property type="entry name" value="1,4-alpha-glucan branching enzyme"/>
    <property type="match status" value="1"/>
</dbReference>
<evidence type="ECO:0000256" key="3">
    <source>
        <dbReference type="ARBA" id="ARBA00009000"/>
    </source>
</evidence>
<dbReference type="CDD" id="cd02854">
    <property type="entry name" value="E_set_GBE_euk_N"/>
    <property type="match status" value="1"/>
</dbReference>
<dbReference type="RefSeq" id="WP_062121941.1">
    <property type="nucleotide sequence ID" value="NZ_BAZW01000001.1"/>
</dbReference>
<reference evidence="10 11" key="1">
    <citation type="journal article" date="2015" name="Microbes Environ.">
        <title>Distribution and evolution of nitrogen fixation genes in the phylum bacteroidetes.</title>
        <authorList>
            <person name="Inoue J."/>
            <person name="Oshima K."/>
            <person name="Suda W."/>
            <person name="Sakamoto M."/>
            <person name="Iino T."/>
            <person name="Noda S."/>
            <person name="Hongoh Y."/>
            <person name="Hattori M."/>
            <person name="Ohkuma M."/>
        </authorList>
    </citation>
    <scope>NUCLEOTIDE SEQUENCE [LARGE SCALE GENOMIC DNA]</scope>
    <source>
        <strain evidence="10">JCM 15548</strain>
    </source>
</reference>
<dbReference type="GO" id="GO:0003844">
    <property type="term" value="F:1,4-alpha-glucan branching enzyme activity"/>
    <property type="evidence" value="ECO:0007669"/>
    <property type="project" value="UniProtKB-EC"/>
</dbReference>
<dbReference type="Pfam" id="PF02922">
    <property type="entry name" value="CBM_48"/>
    <property type="match status" value="1"/>
</dbReference>
<dbReference type="InterPro" id="IPR013783">
    <property type="entry name" value="Ig-like_fold"/>
</dbReference>
<keyword evidence="5" id="KW-0328">Glycosyltransferase</keyword>
<feature type="active site" description="Proton donor" evidence="8">
    <location>
        <position position="377"/>
    </location>
</feature>
<dbReference type="EMBL" id="BAZW01000001">
    <property type="protein sequence ID" value="GAO28024.1"/>
    <property type="molecule type" value="Genomic_DNA"/>
</dbReference>
<dbReference type="FunFam" id="3.20.20.80:FF:000001">
    <property type="entry name" value="1,4-alpha-glucan branching enzyme"/>
    <property type="match status" value="1"/>
</dbReference>